<keyword evidence="3" id="KW-1185">Reference proteome</keyword>
<dbReference type="EMBL" id="CADEBD010000288">
    <property type="protein sequence ID" value="CAB3230941.1"/>
    <property type="molecule type" value="Genomic_DNA"/>
</dbReference>
<evidence type="ECO:0000313" key="2">
    <source>
        <dbReference type="EMBL" id="CAB3250125.1"/>
    </source>
</evidence>
<organism evidence="1 4">
    <name type="scientific">Arctia plantaginis</name>
    <name type="common">Wood tiger moth</name>
    <name type="synonym">Phalaena plantaginis</name>
    <dbReference type="NCBI Taxonomy" id="874455"/>
    <lineage>
        <taxon>Eukaryota</taxon>
        <taxon>Metazoa</taxon>
        <taxon>Ecdysozoa</taxon>
        <taxon>Arthropoda</taxon>
        <taxon>Hexapoda</taxon>
        <taxon>Insecta</taxon>
        <taxon>Pterygota</taxon>
        <taxon>Neoptera</taxon>
        <taxon>Endopterygota</taxon>
        <taxon>Lepidoptera</taxon>
        <taxon>Glossata</taxon>
        <taxon>Ditrysia</taxon>
        <taxon>Noctuoidea</taxon>
        <taxon>Erebidae</taxon>
        <taxon>Arctiinae</taxon>
        <taxon>Arctia</taxon>
    </lineage>
</organism>
<name>A0A8S0ZE85_ARCPL</name>
<sequence>MNLFAESVVQSCAGFGWWYGTVRAVRALGLSACAEPLIAGNDEPTAEHPAPHACAPPAHTIQYTDIGALVY</sequence>
<dbReference type="EMBL" id="CADEBC010000540">
    <property type="protein sequence ID" value="CAB3250125.1"/>
    <property type="molecule type" value="Genomic_DNA"/>
</dbReference>
<accession>A0A8S0ZE85</accession>
<comment type="caution">
    <text evidence="1">The sequence shown here is derived from an EMBL/GenBank/DDBJ whole genome shotgun (WGS) entry which is preliminary data.</text>
</comment>
<protein>
    <submittedName>
        <fullName evidence="1">Uncharacterized protein</fullName>
    </submittedName>
</protein>
<reference evidence="3 4" key="1">
    <citation type="submission" date="2020-04" db="EMBL/GenBank/DDBJ databases">
        <authorList>
            <person name="Wallbank WR R."/>
            <person name="Pardo Diaz C."/>
            <person name="Kozak K."/>
            <person name="Martin S."/>
            <person name="Jiggins C."/>
            <person name="Moest M."/>
            <person name="Warren A I."/>
            <person name="Byers J.R.P. K."/>
            <person name="Montejo-Kovacevich G."/>
            <person name="Yen C E."/>
        </authorList>
    </citation>
    <scope>NUCLEOTIDE SEQUENCE [LARGE SCALE GENOMIC DNA]</scope>
</reference>
<dbReference type="OrthoDB" id="10364625at2759"/>
<dbReference type="AlphaFoldDB" id="A0A8S0ZE85"/>
<dbReference type="Proteomes" id="UP000494106">
    <property type="component" value="Unassembled WGS sequence"/>
</dbReference>
<evidence type="ECO:0000313" key="3">
    <source>
        <dbReference type="Proteomes" id="UP000494106"/>
    </source>
</evidence>
<evidence type="ECO:0000313" key="4">
    <source>
        <dbReference type="Proteomes" id="UP000494256"/>
    </source>
</evidence>
<proteinExistence type="predicted"/>
<dbReference type="Proteomes" id="UP000494256">
    <property type="component" value="Unassembled WGS sequence"/>
</dbReference>
<evidence type="ECO:0000313" key="1">
    <source>
        <dbReference type="EMBL" id="CAB3230941.1"/>
    </source>
</evidence>
<gene>
    <name evidence="2" type="ORF">APLA_LOCUS12555</name>
    <name evidence="1" type="ORF">APLA_LOCUS4812</name>
</gene>